<evidence type="ECO:0000313" key="1">
    <source>
        <dbReference type="EMBL" id="TNJ28710.1"/>
    </source>
</evidence>
<sequence length="180" mass="20047">MTAYHIPVIDLIQQCRLGPALVRRICGLPSPEDIRKGLFDVLVSSTDPLVESGWIAVDLLALPILELCRPNSLGDILTETIVLAWRHLLIELAAIGPEQMAPHLESRLLERVYASLRALPEMLASLLREFIRRRVIPQIRFFYTILVVETPVTPRTLAAPIQAVPFALPPLSEFVASQDG</sequence>
<proteinExistence type="predicted"/>
<dbReference type="EMBL" id="VDLU01000002">
    <property type="protein sequence ID" value="TNJ28710.1"/>
    <property type="molecule type" value="Genomic_DNA"/>
</dbReference>
<name>A0A4Z1SSG5_GIAMU</name>
<reference evidence="1 2" key="1">
    <citation type="submission" date="2019-05" db="EMBL/GenBank/DDBJ databases">
        <title>The compact genome of Giardia muris reveals important steps in the evolution of intestinal protozoan parasites.</title>
        <authorList>
            <person name="Xu F."/>
            <person name="Jimenez-Gonzalez A."/>
            <person name="Einarsson E."/>
            <person name="Astvaldsson A."/>
            <person name="Peirasmaki D."/>
            <person name="Eckmann L."/>
            <person name="Andersson J.O."/>
            <person name="Svard S.G."/>
            <person name="Jerlstrom-Hultqvist J."/>
        </authorList>
    </citation>
    <scope>NUCLEOTIDE SEQUENCE [LARGE SCALE GENOMIC DNA]</scope>
    <source>
        <strain evidence="1 2">Roberts-Thomson</strain>
    </source>
</reference>
<keyword evidence="2" id="KW-1185">Reference proteome</keyword>
<protein>
    <submittedName>
        <fullName evidence="1">Uncharacterized protein</fullName>
    </submittedName>
</protein>
<organism evidence="1 2">
    <name type="scientific">Giardia muris</name>
    <dbReference type="NCBI Taxonomy" id="5742"/>
    <lineage>
        <taxon>Eukaryota</taxon>
        <taxon>Metamonada</taxon>
        <taxon>Diplomonadida</taxon>
        <taxon>Hexamitidae</taxon>
        <taxon>Giardiinae</taxon>
        <taxon>Giardia</taxon>
    </lineage>
</organism>
<gene>
    <name evidence="1" type="ORF">GMRT_13236</name>
</gene>
<dbReference type="AlphaFoldDB" id="A0A4Z1SSG5"/>
<comment type="caution">
    <text evidence="1">The sequence shown here is derived from an EMBL/GenBank/DDBJ whole genome shotgun (WGS) entry which is preliminary data.</text>
</comment>
<accession>A0A4Z1SSG5</accession>
<dbReference type="Proteomes" id="UP000315496">
    <property type="component" value="Chromosome 2"/>
</dbReference>
<dbReference type="VEuPathDB" id="GiardiaDB:GMRT_13236"/>
<evidence type="ECO:0000313" key="2">
    <source>
        <dbReference type="Proteomes" id="UP000315496"/>
    </source>
</evidence>